<keyword evidence="9" id="KW-1185">Reference proteome</keyword>
<keyword evidence="3" id="KW-0479">Metal-binding</keyword>
<dbReference type="EMBL" id="JBBBZM010000138">
    <property type="protein sequence ID" value="KAL0633066.1"/>
    <property type="molecule type" value="Genomic_DNA"/>
</dbReference>
<dbReference type="InterPro" id="IPR041921">
    <property type="entry name" value="NuoE_N"/>
</dbReference>
<evidence type="ECO:0000256" key="4">
    <source>
        <dbReference type="ARBA" id="ARBA00023004"/>
    </source>
</evidence>
<comment type="similarity">
    <text evidence="1">Belongs to the complex I 24 kDa subunit family.</text>
</comment>
<dbReference type="SUPFAM" id="SSF52833">
    <property type="entry name" value="Thioredoxin-like"/>
    <property type="match status" value="1"/>
</dbReference>
<keyword evidence="4" id="KW-0408">Iron</keyword>
<evidence type="ECO:0000256" key="2">
    <source>
        <dbReference type="ARBA" id="ARBA00022714"/>
    </source>
</evidence>
<dbReference type="CDD" id="cd03064">
    <property type="entry name" value="TRX_Fd_NuoE"/>
    <property type="match status" value="1"/>
</dbReference>
<dbReference type="PANTHER" id="PTHR10371:SF3">
    <property type="entry name" value="NADH DEHYDROGENASE [UBIQUINONE] FLAVOPROTEIN 2, MITOCHONDRIAL"/>
    <property type="match status" value="1"/>
</dbReference>
<evidence type="ECO:0000313" key="9">
    <source>
        <dbReference type="Proteomes" id="UP001447188"/>
    </source>
</evidence>
<reference evidence="8 9" key="1">
    <citation type="submission" date="2024-02" db="EMBL/GenBank/DDBJ databases">
        <title>Discinaceae phylogenomics.</title>
        <authorList>
            <person name="Dirks A.C."/>
            <person name="James T.Y."/>
        </authorList>
    </citation>
    <scope>NUCLEOTIDE SEQUENCE [LARGE SCALE GENOMIC DNA]</scope>
    <source>
        <strain evidence="8 9">ACD0624</strain>
    </source>
</reference>
<dbReference type="PROSITE" id="PS01099">
    <property type="entry name" value="COMPLEX1_24K"/>
    <property type="match status" value="1"/>
</dbReference>
<dbReference type="Pfam" id="PF01257">
    <property type="entry name" value="2Fe-2S_thioredx"/>
    <property type="match status" value="1"/>
</dbReference>
<evidence type="ECO:0000256" key="7">
    <source>
        <dbReference type="SAM" id="MobiDB-lite"/>
    </source>
</evidence>
<sequence length="303" mass="32720">MAFQLPLRRLLLGSALRTPMVNSTKRGIASTAARRSDALNVHRNTPQNNPSIPFKFNAQNQKLIDEILKRYPPQYKKAAVMPLLDLGQRQNGFASISVMNEVGRLLEMPPMRVYEVATFYTMYNRDPVGKFHLQVCTTTPCMLRNSDSIMKAIQNHLKIEPGHTTADGVFTFSEVECLAACVNAPMVQINDDYYEDLTAETVVQLLDALKATVDQLPAQAATWDNPGPAPTGATTGTGTGALTGKDAGVQSGSGIGTAKGRKVGAITIPPPGPLSGRKSCENSAGLTCLTSKKWGTEVTRKDL</sequence>
<protein>
    <submittedName>
        <fullName evidence="8">NADH:ubiquinone oxidoreductase 24</fullName>
    </submittedName>
</protein>
<evidence type="ECO:0000256" key="1">
    <source>
        <dbReference type="ARBA" id="ARBA00010643"/>
    </source>
</evidence>
<keyword evidence="5" id="KW-0411">Iron-sulfur</keyword>
<comment type="cofactor">
    <cofactor evidence="6">
        <name>[2Fe-2S] cluster</name>
        <dbReference type="ChEBI" id="CHEBI:190135"/>
    </cofactor>
</comment>
<organism evidence="8 9">
    <name type="scientific">Discina gigas</name>
    <dbReference type="NCBI Taxonomy" id="1032678"/>
    <lineage>
        <taxon>Eukaryota</taxon>
        <taxon>Fungi</taxon>
        <taxon>Dikarya</taxon>
        <taxon>Ascomycota</taxon>
        <taxon>Pezizomycotina</taxon>
        <taxon>Pezizomycetes</taxon>
        <taxon>Pezizales</taxon>
        <taxon>Discinaceae</taxon>
        <taxon>Discina</taxon>
    </lineage>
</organism>
<dbReference type="NCBIfam" id="NF005725">
    <property type="entry name" value="PRK07539.1-5"/>
    <property type="match status" value="1"/>
</dbReference>
<comment type="caution">
    <text evidence="8">The sequence shown here is derived from an EMBL/GenBank/DDBJ whole genome shotgun (WGS) entry which is preliminary data.</text>
</comment>
<evidence type="ECO:0000256" key="6">
    <source>
        <dbReference type="ARBA" id="ARBA00034078"/>
    </source>
</evidence>
<dbReference type="InterPro" id="IPR042128">
    <property type="entry name" value="NuoE_dom"/>
</dbReference>
<dbReference type="Gene3D" id="1.10.10.1590">
    <property type="entry name" value="NADH-quinone oxidoreductase subunit E"/>
    <property type="match status" value="1"/>
</dbReference>
<accession>A0ABR3GAS6</accession>
<proteinExistence type="inferred from homology"/>
<name>A0ABR3GAS6_9PEZI</name>
<dbReference type="Gene3D" id="3.40.30.10">
    <property type="entry name" value="Glutaredoxin"/>
    <property type="match status" value="1"/>
</dbReference>
<evidence type="ECO:0000313" key="8">
    <source>
        <dbReference type="EMBL" id="KAL0633066.1"/>
    </source>
</evidence>
<dbReference type="NCBIfam" id="TIGR01958">
    <property type="entry name" value="nuoE_fam"/>
    <property type="match status" value="1"/>
</dbReference>
<dbReference type="InterPro" id="IPR036249">
    <property type="entry name" value="Thioredoxin-like_sf"/>
</dbReference>
<evidence type="ECO:0000256" key="5">
    <source>
        <dbReference type="ARBA" id="ARBA00023014"/>
    </source>
</evidence>
<feature type="region of interest" description="Disordered" evidence="7">
    <location>
        <begin position="220"/>
        <end position="280"/>
    </location>
</feature>
<dbReference type="Proteomes" id="UP001447188">
    <property type="component" value="Unassembled WGS sequence"/>
</dbReference>
<gene>
    <name evidence="8" type="primary">NUO24</name>
    <name evidence="8" type="ORF">Q9L58_008022</name>
</gene>
<evidence type="ECO:0000256" key="3">
    <source>
        <dbReference type="ARBA" id="ARBA00022723"/>
    </source>
</evidence>
<keyword evidence="2" id="KW-0001">2Fe-2S</keyword>
<dbReference type="InterPro" id="IPR002023">
    <property type="entry name" value="NuoE-like"/>
</dbReference>
<dbReference type="PANTHER" id="PTHR10371">
    <property type="entry name" value="NADH DEHYDROGENASE UBIQUINONE FLAVOPROTEIN 2, MITOCHONDRIAL"/>
    <property type="match status" value="1"/>
</dbReference>